<dbReference type="InterPro" id="IPR043502">
    <property type="entry name" value="DNA/RNA_pol_sf"/>
</dbReference>
<comment type="caution">
    <text evidence="3">The sequence shown here is derived from an EMBL/GenBank/DDBJ whole genome shotgun (WGS) entry which is preliminary data.</text>
</comment>
<proteinExistence type="inferred from homology"/>
<name>A0ABS9MP92_9BURK</name>
<reference evidence="3 4" key="1">
    <citation type="submission" date="2022-02" db="EMBL/GenBank/DDBJ databases">
        <title>Mesosutterella porci, a novel member of the family Sutterellaceae from pig feces.</title>
        <authorList>
            <person name="Wylensek D."/>
            <person name="Clavel T."/>
        </authorList>
    </citation>
    <scope>NUCLEOTIDE SEQUENCE [LARGE SCALE GENOMIC DNA]</scope>
    <source>
        <strain evidence="4">oilRF-744-wt-GAM-9</strain>
    </source>
</reference>
<dbReference type="EMBL" id="JAKNCT010000003">
    <property type="protein sequence ID" value="MCG5030430.1"/>
    <property type="molecule type" value="Genomic_DNA"/>
</dbReference>
<sequence length="233" mass="26137">MSSRRCKVLWRRKPEPARHRIIRGTGKECREGAKTVIAKEETTHAEPDFSGITRERILSPSNLLLALKQVKSNKGAPGVDGMRTEELRDYIVSHPGDLTSAVREGRYRPSPVKRVTIPKPEKGKYRDLGIPTVLDRLAQQAVAQVLGMRYDLTFSDSNCGFRPNRGASDAILRCIGHADAGFKWAVDIDLAKFFDTVDHSRLIRKLSVRIKDRRVISLIHRMLKSGIDTGAGR</sequence>
<feature type="domain" description="Reverse transcriptase" evidence="2">
    <location>
        <begin position="98"/>
        <end position="233"/>
    </location>
</feature>
<gene>
    <name evidence="3" type="ORF">MAF45_03075</name>
</gene>
<dbReference type="CDD" id="cd01651">
    <property type="entry name" value="RT_G2_intron"/>
    <property type="match status" value="1"/>
</dbReference>
<evidence type="ECO:0000256" key="1">
    <source>
        <dbReference type="ARBA" id="ARBA00034120"/>
    </source>
</evidence>
<dbReference type="Pfam" id="PF00078">
    <property type="entry name" value="RVT_1"/>
    <property type="match status" value="1"/>
</dbReference>
<dbReference type="RefSeq" id="WP_237978087.1">
    <property type="nucleotide sequence ID" value="NZ_JAKNCT010000003.1"/>
</dbReference>
<dbReference type="PANTHER" id="PTHR34047">
    <property type="entry name" value="NUCLEAR INTRON MATURASE 1, MITOCHONDRIAL-RELATED"/>
    <property type="match status" value="1"/>
</dbReference>
<dbReference type="PROSITE" id="PS50878">
    <property type="entry name" value="RT_POL"/>
    <property type="match status" value="1"/>
</dbReference>
<dbReference type="InterPro" id="IPR000477">
    <property type="entry name" value="RT_dom"/>
</dbReference>
<accession>A0ABS9MP92</accession>
<dbReference type="PANTHER" id="PTHR34047:SF8">
    <property type="entry name" value="PROTEIN YKFC"/>
    <property type="match status" value="1"/>
</dbReference>
<dbReference type="InterPro" id="IPR051083">
    <property type="entry name" value="GrpII_Intron_Splice-Mob/Def"/>
</dbReference>
<evidence type="ECO:0000313" key="4">
    <source>
        <dbReference type="Proteomes" id="UP001297600"/>
    </source>
</evidence>
<comment type="similarity">
    <text evidence="1">Belongs to the bacterial reverse transcriptase family.</text>
</comment>
<dbReference type="SUPFAM" id="SSF56672">
    <property type="entry name" value="DNA/RNA polymerases"/>
    <property type="match status" value="1"/>
</dbReference>
<organism evidence="3 4">
    <name type="scientific">Mesosutterella porci</name>
    <dbReference type="NCBI Taxonomy" id="2915351"/>
    <lineage>
        <taxon>Bacteria</taxon>
        <taxon>Pseudomonadati</taxon>
        <taxon>Pseudomonadota</taxon>
        <taxon>Betaproteobacteria</taxon>
        <taxon>Burkholderiales</taxon>
        <taxon>Sutterellaceae</taxon>
        <taxon>Mesosutterella</taxon>
    </lineage>
</organism>
<protein>
    <recommendedName>
        <fullName evidence="2">Reverse transcriptase domain-containing protein</fullName>
    </recommendedName>
</protein>
<keyword evidence="4" id="KW-1185">Reference proteome</keyword>
<evidence type="ECO:0000259" key="2">
    <source>
        <dbReference type="PROSITE" id="PS50878"/>
    </source>
</evidence>
<dbReference type="Proteomes" id="UP001297600">
    <property type="component" value="Unassembled WGS sequence"/>
</dbReference>
<evidence type="ECO:0000313" key="3">
    <source>
        <dbReference type="EMBL" id="MCG5030430.1"/>
    </source>
</evidence>